<evidence type="ECO:0000256" key="1">
    <source>
        <dbReference type="SAM" id="MobiDB-lite"/>
    </source>
</evidence>
<feature type="region of interest" description="Disordered" evidence="1">
    <location>
        <begin position="1"/>
        <end position="36"/>
    </location>
</feature>
<feature type="region of interest" description="Disordered" evidence="1">
    <location>
        <begin position="129"/>
        <end position="152"/>
    </location>
</feature>
<proteinExistence type="predicted"/>
<feature type="compositionally biased region" description="Basic and acidic residues" evidence="1">
    <location>
        <begin position="22"/>
        <end position="34"/>
    </location>
</feature>
<dbReference type="EMBL" id="MWML01000036">
    <property type="protein sequence ID" value="TCG08368.1"/>
    <property type="molecule type" value="Genomic_DNA"/>
</dbReference>
<accession>A0A4V2NHC9</accession>
<dbReference type="InterPro" id="IPR006448">
    <property type="entry name" value="Phage_term_ssu_P27"/>
</dbReference>
<comment type="caution">
    <text evidence="2">The sequence shown here is derived from an EMBL/GenBank/DDBJ whole genome shotgun (WGS) entry which is preliminary data.</text>
</comment>
<dbReference type="Pfam" id="PF05119">
    <property type="entry name" value="Terminase_4"/>
    <property type="match status" value="1"/>
</dbReference>
<organism evidence="2 3">
    <name type="scientific">Paraburkholderia steynii</name>
    <dbReference type="NCBI Taxonomy" id="1245441"/>
    <lineage>
        <taxon>Bacteria</taxon>
        <taxon>Pseudomonadati</taxon>
        <taxon>Pseudomonadota</taxon>
        <taxon>Betaproteobacteria</taxon>
        <taxon>Burkholderiales</taxon>
        <taxon>Burkholderiaceae</taxon>
        <taxon>Paraburkholderia</taxon>
    </lineage>
</organism>
<dbReference type="NCBIfam" id="TIGR01558">
    <property type="entry name" value="sm_term_P27"/>
    <property type="match status" value="1"/>
</dbReference>
<keyword evidence="3" id="KW-1185">Reference proteome</keyword>
<evidence type="ECO:0000313" key="3">
    <source>
        <dbReference type="Proteomes" id="UP000294200"/>
    </source>
</evidence>
<evidence type="ECO:0000313" key="2">
    <source>
        <dbReference type="EMBL" id="TCG08368.1"/>
    </source>
</evidence>
<name>A0A4V2NHC9_9BURK</name>
<protein>
    <submittedName>
        <fullName evidence="2">Terminase</fullName>
    </submittedName>
</protein>
<gene>
    <name evidence="2" type="ORF">BZM27_12600</name>
</gene>
<dbReference type="AlphaFoldDB" id="A0A4V2NHC9"/>
<dbReference type="Proteomes" id="UP000294200">
    <property type="component" value="Unassembled WGS sequence"/>
</dbReference>
<sequence length="152" mass="16810">MRGRKPTPTSLKLVRGNPGKRPLPENEPTPKGDAEMPDWLTPAAAEHWPLVASQLKDAGVLTAVDTTALALYCEAFARWRYATDQVTKYGSVVKTPNGFPVQSPFLAIANKAHEQMTKLLVEFGMTPSSRTRVSKAPDDTPDEYADFVKKRR</sequence>
<reference evidence="2 3" key="1">
    <citation type="submission" date="2017-02" db="EMBL/GenBank/DDBJ databases">
        <title>Paraburkholderia sophoroidis sp. nov. and Paraburkholderia steynii sp. nov. rhizobial symbionts of the fynbos legume Hypocalyptus sophoroides.</title>
        <authorList>
            <person name="Steenkamp E.T."/>
            <person name="Beukes C.W."/>
            <person name="Van Zyl E."/>
            <person name="Avontuur J."/>
            <person name="Chan W.Y."/>
            <person name="Hassen A."/>
            <person name="Palmer M."/>
            <person name="Mthombeni L."/>
            <person name="Phalane F."/>
            <person name="Sereme K."/>
            <person name="Venter S.N."/>
        </authorList>
    </citation>
    <scope>NUCLEOTIDE SEQUENCE [LARGE SCALE GENOMIC DNA]</scope>
    <source>
        <strain evidence="2 3">HC1.1ba</strain>
    </source>
</reference>